<dbReference type="RefSeq" id="WP_413264045.1">
    <property type="nucleotide sequence ID" value="NZ_JBHFNR010000110.1"/>
</dbReference>
<evidence type="ECO:0000313" key="2">
    <source>
        <dbReference type="EMBL" id="MFB2894399.1"/>
    </source>
</evidence>
<dbReference type="EMBL" id="JBHFNR010000110">
    <property type="protein sequence ID" value="MFB2894399.1"/>
    <property type="molecule type" value="Genomic_DNA"/>
</dbReference>
<gene>
    <name evidence="2" type="ORF">ACE1CI_15935</name>
</gene>
<evidence type="ECO:0000313" key="3">
    <source>
        <dbReference type="Proteomes" id="UP001576784"/>
    </source>
</evidence>
<evidence type="ECO:0000259" key="1">
    <source>
        <dbReference type="Pfam" id="PF22557"/>
    </source>
</evidence>
<name>A0ABV4XRQ7_9CYAN</name>
<protein>
    <recommendedName>
        <fullName evidence="1">Dual OB-containing domain-containing protein</fullName>
    </recommendedName>
</protein>
<accession>A0ABV4XRQ7</accession>
<dbReference type="InterPro" id="IPR054335">
    <property type="entry name" value="DuOB_dom"/>
</dbReference>
<keyword evidence="3" id="KW-1185">Reference proteome</keyword>
<dbReference type="Proteomes" id="UP001576784">
    <property type="component" value="Unassembled WGS sequence"/>
</dbReference>
<reference evidence="2 3" key="1">
    <citation type="submission" date="2024-09" db="EMBL/GenBank/DDBJ databases">
        <title>Floridaenema gen nov. (Aerosakkonemataceae, Aerosakkonematales ord. nov., Cyanobacteria) from benthic tropical and subtropical fresh waters, with the description of four new species.</title>
        <authorList>
            <person name="Moretto J.A."/>
            <person name="Berthold D.E."/>
            <person name="Lefler F.W."/>
            <person name="Huang I.-S."/>
            <person name="Laughinghouse H. IV."/>
        </authorList>
    </citation>
    <scope>NUCLEOTIDE SEQUENCE [LARGE SCALE GENOMIC DNA]</scope>
    <source>
        <strain evidence="2 3">BLCC-F50</strain>
    </source>
</reference>
<comment type="caution">
    <text evidence="2">The sequence shown here is derived from an EMBL/GenBank/DDBJ whole genome shotgun (WGS) entry which is preliminary data.</text>
</comment>
<dbReference type="Pfam" id="PF22557">
    <property type="entry name" value="DuOB"/>
    <property type="match status" value="1"/>
</dbReference>
<sequence length="327" mass="37060">MRFEASFSNSLIETGEKNFSVYILYPILRFALKIDLVKKSLQRGSAIGSEVAPRKTKADAVFWVGERSVTLNTVVAVFPQGATALTTSARSSPSTTRKQKMGKIIVTDLTRFSKPDQVCIAGIDIETGECIRPLPYLSSAECEKLHILPGTILSGNFTKRQQVEGPHQEDSSYQNLSFHSSCSSDEFKKVLEYGLVNSLEEGFNIKLDKNQKHIPIGHALNHSIITVKVHPKTINIAESSYKPGKMTVSFCDWSNRWFNYMSITDLNFYNYAMKHHEDNNLDSLNKYIKSRQEAYLRIGLSRIYKSNGREGYWIQVNGIYTFPDYKL</sequence>
<organism evidence="2 3">
    <name type="scientific">Floridaenema flaviceps BLCC-F50</name>
    <dbReference type="NCBI Taxonomy" id="3153642"/>
    <lineage>
        <taxon>Bacteria</taxon>
        <taxon>Bacillati</taxon>
        <taxon>Cyanobacteriota</taxon>
        <taxon>Cyanophyceae</taxon>
        <taxon>Oscillatoriophycideae</taxon>
        <taxon>Aerosakkonematales</taxon>
        <taxon>Aerosakkonemataceae</taxon>
        <taxon>Floridanema</taxon>
        <taxon>Floridanema flaviceps</taxon>
    </lineage>
</organism>
<feature type="domain" description="Dual OB-containing" evidence="1">
    <location>
        <begin position="109"/>
        <end position="319"/>
    </location>
</feature>
<proteinExistence type="predicted"/>